<feature type="transmembrane region" description="Helical" evidence="6">
    <location>
        <begin position="67"/>
        <end position="86"/>
    </location>
</feature>
<dbReference type="HAMAP" id="MF_03058">
    <property type="entry name" value="VMA21"/>
    <property type="match status" value="1"/>
</dbReference>
<dbReference type="GO" id="GO:0070072">
    <property type="term" value="P:vacuolar proton-transporting V-type ATPase complex assembly"/>
    <property type="evidence" value="ECO:0007669"/>
    <property type="project" value="UniProtKB-UniRule"/>
</dbReference>
<dbReference type="GO" id="GO:0012507">
    <property type="term" value="C:ER to Golgi transport vesicle membrane"/>
    <property type="evidence" value="ECO:0007669"/>
    <property type="project" value="UniProtKB-SubCell"/>
</dbReference>
<comment type="similarity">
    <text evidence="6">Belongs to the VMA21 family.</text>
</comment>
<comment type="caution">
    <text evidence="6">Lacks conserved residue(s) required for the propagation of feature annotation.</text>
</comment>
<name>A0A9P7QIQ1_9HYPO</name>
<sequence>MATRRIISSEKTILENDLHPEEKSNIAPAVPKHVIFKLLGFTFAMIVLPISSYFLTVHSVFKGNASLAGGLAALLANVVLISYVVVAMREDESERQDSPTKLDPKKNQ</sequence>
<accession>A0A9P7QIQ1</accession>
<evidence type="ECO:0000256" key="6">
    <source>
        <dbReference type="HAMAP-Rule" id="MF_03058"/>
    </source>
</evidence>
<evidence type="ECO:0000256" key="4">
    <source>
        <dbReference type="ARBA" id="ARBA00023136"/>
    </source>
</evidence>
<keyword evidence="4 6" id="KW-0472">Membrane</keyword>
<dbReference type="EMBL" id="SRRH01000182">
    <property type="protein sequence ID" value="KAG6295917.1"/>
    <property type="molecule type" value="Genomic_DNA"/>
</dbReference>
<feature type="transmembrane region" description="Helical" evidence="6">
    <location>
        <begin position="34"/>
        <end position="55"/>
    </location>
</feature>
<dbReference type="AlphaFoldDB" id="A0A9P7QIQ1"/>
<keyword evidence="2 6" id="KW-0256">Endoplasmic reticulum</keyword>
<gene>
    <name evidence="7" type="primary">VMA21</name>
    <name evidence="7" type="ORF">E4U09_001982</name>
</gene>
<comment type="subcellular location">
    <subcellularLocation>
        <location evidence="6">Endoplasmic reticulum membrane</location>
        <topology evidence="6">Multi-pass membrane protein</topology>
    </subcellularLocation>
    <subcellularLocation>
        <location evidence="6">Endoplasmic reticulum-Golgi intermediate compartment membrane</location>
        <topology evidence="6">Multi-pass membrane protein</topology>
    </subcellularLocation>
    <subcellularLocation>
        <location evidence="6">Cytoplasmic vesicle</location>
        <location evidence="6">COPII-coated vesicle membrane</location>
        <topology evidence="6">Multi-pass membrane protein</topology>
    </subcellularLocation>
</comment>
<dbReference type="GO" id="GO:0033116">
    <property type="term" value="C:endoplasmic reticulum-Golgi intermediate compartment membrane"/>
    <property type="evidence" value="ECO:0007669"/>
    <property type="project" value="UniProtKB-SubCell"/>
</dbReference>
<protein>
    <submittedName>
        <fullName evidence="7">Vacuolar ATPase assembly integral membrane protein vma21</fullName>
    </submittedName>
</protein>
<evidence type="ECO:0000256" key="3">
    <source>
        <dbReference type="ARBA" id="ARBA00022989"/>
    </source>
</evidence>
<proteinExistence type="inferred from homology"/>
<dbReference type="Proteomes" id="UP000707071">
    <property type="component" value="Unassembled WGS sequence"/>
</dbReference>
<organism evidence="7 8">
    <name type="scientific">Claviceps aff. purpurea</name>
    <dbReference type="NCBI Taxonomy" id="1967640"/>
    <lineage>
        <taxon>Eukaryota</taxon>
        <taxon>Fungi</taxon>
        <taxon>Dikarya</taxon>
        <taxon>Ascomycota</taxon>
        <taxon>Pezizomycotina</taxon>
        <taxon>Sordariomycetes</taxon>
        <taxon>Hypocreomycetidae</taxon>
        <taxon>Hypocreales</taxon>
        <taxon>Clavicipitaceae</taxon>
        <taxon>Claviceps</taxon>
    </lineage>
</organism>
<evidence type="ECO:0000256" key="5">
    <source>
        <dbReference type="ARBA" id="ARBA00023329"/>
    </source>
</evidence>
<keyword evidence="5 6" id="KW-0968">Cytoplasmic vesicle</keyword>
<dbReference type="Pfam" id="PF09446">
    <property type="entry name" value="VMA21"/>
    <property type="match status" value="1"/>
</dbReference>
<dbReference type="GO" id="GO:0005789">
    <property type="term" value="C:endoplasmic reticulum membrane"/>
    <property type="evidence" value="ECO:0007669"/>
    <property type="project" value="UniProtKB-SubCell"/>
</dbReference>
<reference evidence="7 8" key="1">
    <citation type="journal article" date="2020" name="bioRxiv">
        <title>Whole genome comparisons of ergot fungi reveals the divergence and evolution of species within the genus Claviceps are the result of varying mechanisms driving genome evolution and host range expansion.</title>
        <authorList>
            <person name="Wyka S.A."/>
            <person name="Mondo S.J."/>
            <person name="Liu M."/>
            <person name="Dettman J."/>
            <person name="Nalam V."/>
            <person name="Broders K.D."/>
        </authorList>
    </citation>
    <scope>NUCLEOTIDE SEQUENCE [LARGE SCALE GENOMIC DNA]</scope>
    <source>
        <strain evidence="7 8">Clav52</strain>
    </source>
</reference>
<dbReference type="InterPro" id="IPR019013">
    <property type="entry name" value="Vma21"/>
</dbReference>
<dbReference type="PANTHER" id="PTHR31792">
    <property type="entry name" value="VACUOLAR ATPASE ASSEMBLY INTEGRAL MEMBRANE PROTEIN VMA21"/>
    <property type="match status" value="1"/>
</dbReference>
<keyword evidence="3 6" id="KW-1133">Transmembrane helix</keyword>
<comment type="function">
    <text evidence="6">Required for the assembly of the V0 complex of the vacuolar ATPase (V-ATPase) in the endoplasmic reticulum.</text>
</comment>
<evidence type="ECO:0000313" key="8">
    <source>
        <dbReference type="Proteomes" id="UP000707071"/>
    </source>
</evidence>
<comment type="caution">
    <text evidence="7">The sequence shown here is derived from an EMBL/GenBank/DDBJ whole genome shotgun (WGS) entry which is preliminary data.</text>
</comment>
<keyword evidence="1 6" id="KW-0812">Transmembrane</keyword>
<evidence type="ECO:0000256" key="1">
    <source>
        <dbReference type="ARBA" id="ARBA00022692"/>
    </source>
</evidence>
<keyword evidence="8" id="KW-1185">Reference proteome</keyword>
<evidence type="ECO:0000313" key="7">
    <source>
        <dbReference type="EMBL" id="KAG6295917.1"/>
    </source>
</evidence>
<evidence type="ECO:0000256" key="2">
    <source>
        <dbReference type="ARBA" id="ARBA00022824"/>
    </source>
</evidence>
<dbReference type="PANTHER" id="PTHR31792:SF3">
    <property type="entry name" value="VACUOLAR ATPASE ASSEMBLY INTEGRAL MEMBRANE PROTEIN VMA21"/>
    <property type="match status" value="1"/>
</dbReference>